<organism evidence="1 2">
    <name type="scientific">Serratia oryzae</name>
    <dbReference type="NCBI Taxonomy" id="2034155"/>
    <lineage>
        <taxon>Bacteria</taxon>
        <taxon>Pseudomonadati</taxon>
        <taxon>Pseudomonadota</taxon>
        <taxon>Gammaproteobacteria</taxon>
        <taxon>Enterobacterales</taxon>
        <taxon>Yersiniaceae</taxon>
        <taxon>Serratia</taxon>
    </lineage>
</organism>
<dbReference type="EMBL" id="MOXD01000003">
    <property type="protein sequence ID" value="OMQ24367.1"/>
    <property type="molecule type" value="Genomic_DNA"/>
</dbReference>
<accession>A0A1S8CLJ7</accession>
<reference evidence="1 2" key="1">
    <citation type="submission" date="2016-11" db="EMBL/GenBank/DDBJ databases">
        <title>Rahnella oryzae sp. nov., isolated from rice root.</title>
        <authorList>
            <person name="Zhang X.-X."/>
            <person name="Zhang J."/>
        </authorList>
    </citation>
    <scope>NUCLEOTIDE SEQUENCE [LARGE SCALE GENOMIC DNA]</scope>
    <source>
        <strain evidence="1 2">J11-6</strain>
    </source>
</reference>
<name>A0A1S8CLJ7_9GAMM</name>
<keyword evidence="2" id="KW-1185">Reference proteome</keyword>
<gene>
    <name evidence="1" type="ORF">BMI79_05885</name>
</gene>
<dbReference type="AlphaFoldDB" id="A0A1S8CLJ7"/>
<comment type="caution">
    <text evidence="1">The sequence shown here is derived from an EMBL/GenBank/DDBJ whole genome shotgun (WGS) entry which is preliminary data.</text>
</comment>
<sequence length="119" mass="14094">MFFTDSGGLYLLKISEFLYPLLQAETMKVTHQKVISGKKYQLEFYDGFDQEELDKTRWLPYYLPQWSNRELSIPHFTFSESRFSLNIEPNQQPWCPEFNGAIRVLRTETQKICVSLSIT</sequence>
<evidence type="ECO:0000313" key="1">
    <source>
        <dbReference type="EMBL" id="OMQ24367.1"/>
    </source>
</evidence>
<evidence type="ECO:0000313" key="2">
    <source>
        <dbReference type="Proteomes" id="UP000216021"/>
    </source>
</evidence>
<dbReference type="Proteomes" id="UP000216021">
    <property type="component" value="Unassembled WGS sequence"/>
</dbReference>
<proteinExistence type="predicted"/>
<dbReference type="STRING" id="2034155.BMI79_05885"/>
<protein>
    <submittedName>
        <fullName evidence="1">Uncharacterized protein</fullName>
    </submittedName>
</protein>
<dbReference type="Gene3D" id="2.60.120.200">
    <property type="match status" value="1"/>
</dbReference>